<dbReference type="InterPro" id="IPR011453">
    <property type="entry name" value="DUF1559"/>
</dbReference>
<evidence type="ECO:0000256" key="1">
    <source>
        <dbReference type="SAM" id="Phobius"/>
    </source>
</evidence>
<dbReference type="Proteomes" id="UP000004358">
    <property type="component" value="Unassembled WGS sequence"/>
</dbReference>
<organism evidence="3 4">
    <name type="scientific">Blastopirellula marina DSM 3645</name>
    <dbReference type="NCBI Taxonomy" id="314230"/>
    <lineage>
        <taxon>Bacteria</taxon>
        <taxon>Pseudomonadati</taxon>
        <taxon>Planctomycetota</taxon>
        <taxon>Planctomycetia</taxon>
        <taxon>Pirellulales</taxon>
        <taxon>Pirellulaceae</taxon>
        <taxon>Blastopirellula</taxon>
    </lineage>
</organism>
<dbReference type="PANTHER" id="PTHR30093">
    <property type="entry name" value="GENERAL SECRETION PATHWAY PROTEIN G"/>
    <property type="match status" value="1"/>
</dbReference>
<dbReference type="Pfam" id="PF07596">
    <property type="entry name" value="SBP_bac_10"/>
    <property type="match status" value="1"/>
</dbReference>
<dbReference type="HOGENOM" id="CLU_161853_0_0_0"/>
<feature type="transmembrane region" description="Helical" evidence="1">
    <location>
        <begin position="20"/>
        <end position="38"/>
    </location>
</feature>
<dbReference type="InterPro" id="IPR012902">
    <property type="entry name" value="N_methyl_site"/>
</dbReference>
<keyword evidence="1" id="KW-1133">Transmembrane helix</keyword>
<dbReference type="eggNOG" id="COG2165">
    <property type="taxonomic scope" value="Bacteria"/>
</dbReference>
<dbReference type="NCBIfam" id="TIGR02532">
    <property type="entry name" value="IV_pilin_GFxxxE"/>
    <property type="match status" value="1"/>
</dbReference>
<dbReference type="Pfam" id="PF07963">
    <property type="entry name" value="N_methyl"/>
    <property type="match status" value="1"/>
</dbReference>
<accession>A3ZZJ7</accession>
<evidence type="ECO:0000313" key="4">
    <source>
        <dbReference type="Proteomes" id="UP000004358"/>
    </source>
</evidence>
<evidence type="ECO:0000313" key="3">
    <source>
        <dbReference type="EMBL" id="EAQ78053.1"/>
    </source>
</evidence>
<protein>
    <submittedName>
        <fullName evidence="3">General secretion pathway protein G-like protein</fullName>
    </submittedName>
</protein>
<proteinExistence type="predicted"/>
<dbReference type="SUPFAM" id="SSF54523">
    <property type="entry name" value="Pili subunits"/>
    <property type="match status" value="1"/>
</dbReference>
<comment type="caution">
    <text evidence="3">The sequence shown here is derived from an EMBL/GenBank/DDBJ whole genome shotgun (WGS) entry which is preliminary data.</text>
</comment>
<feature type="non-terminal residue" evidence="3">
    <location>
        <position position="124"/>
    </location>
</feature>
<feature type="domain" description="DUF1559" evidence="2">
    <location>
        <begin position="39"/>
        <end position="120"/>
    </location>
</feature>
<dbReference type="InterPro" id="IPR045584">
    <property type="entry name" value="Pilin-like"/>
</dbReference>
<gene>
    <name evidence="3" type="ORF">DSM3645_18571</name>
</gene>
<keyword evidence="1" id="KW-0472">Membrane</keyword>
<sequence>MLDVRSPRRRRADGFTLVELLVVIAIIGVLIALLLPAVQQAREAARRMSCSNNLKQLGLALHNYHDTHLVFPYGRSAAAEGSGLGGTSPQTYRSQTGLTALLPFIEKQALYNTIDFSAGLGDAV</sequence>
<dbReference type="Gene3D" id="3.30.700.10">
    <property type="entry name" value="Glycoprotein, Type 4 Pilin"/>
    <property type="match status" value="1"/>
</dbReference>
<dbReference type="STRING" id="314230.DSM3645_18571"/>
<keyword evidence="1" id="KW-0812">Transmembrane</keyword>
<name>A3ZZJ7_9BACT</name>
<dbReference type="EMBL" id="AANZ01000024">
    <property type="protein sequence ID" value="EAQ78053.1"/>
    <property type="molecule type" value="Genomic_DNA"/>
</dbReference>
<dbReference type="RefSeq" id="WP_002651704.1">
    <property type="nucleotide sequence ID" value="NZ_CH672376.1"/>
</dbReference>
<dbReference type="PANTHER" id="PTHR30093:SF2">
    <property type="entry name" value="TYPE II SECRETION SYSTEM PROTEIN H"/>
    <property type="match status" value="1"/>
</dbReference>
<reference evidence="3 4" key="1">
    <citation type="submission" date="2006-02" db="EMBL/GenBank/DDBJ databases">
        <authorList>
            <person name="Amann R."/>
            <person name="Ferriera S."/>
            <person name="Johnson J."/>
            <person name="Kravitz S."/>
            <person name="Halpern A."/>
            <person name="Remington K."/>
            <person name="Beeson K."/>
            <person name="Tran B."/>
            <person name="Rogers Y.-H."/>
            <person name="Friedman R."/>
            <person name="Venter J.C."/>
        </authorList>
    </citation>
    <scope>NUCLEOTIDE SEQUENCE [LARGE SCALE GENOMIC DNA]</scope>
    <source>
        <strain evidence="3 4">DSM 3645</strain>
    </source>
</reference>
<dbReference type="OrthoDB" id="289947at2"/>
<evidence type="ECO:0000259" key="2">
    <source>
        <dbReference type="Pfam" id="PF07596"/>
    </source>
</evidence>
<dbReference type="AlphaFoldDB" id="A3ZZJ7"/>